<dbReference type="EMBL" id="ASHM01022491">
    <property type="protein sequence ID" value="PNY03327.1"/>
    <property type="molecule type" value="Genomic_DNA"/>
</dbReference>
<feature type="region of interest" description="Disordered" evidence="1">
    <location>
        <begin position="34"/>
        <end position="60"/>
    </location>
</feature>
<reference evidence="2 3" key="1">
    <citation type="journal article" date="2014" name="Am. J. Bot.">
        <title>Genome assembly and annotation for red clover (Trifolium pratense; Fabaceae).</title>
        <authorList>
            <person name="Istvanek J."/>
            <person name="Jaros M."/>
            <person name="Krenek A."/>
            <person name="Repkova J."/>
        </authorList>
    </citation>
    <scope>NUCLEOTIDE SEQUENCE [LARGE SCALE GENOMIC DNA]</scope>
    <source>
        <strain evidence="3">cv. Tatra</strain>
        <tissue evidence="2">Young leaves</tissue>
    </source>
</reference>
<feature type="compositionally biased region" description="Acidic residues" evidence="1">
    <location>
        <begin position="41"/>
        <end position="60"/>
    </location>
</feature>
<gene>
    <name evidence="2" type="ORF">L195_g026654</name>
</gene>
<feature type="non-terminal residue" evidence="2">
    <location>
        <position position="1"/>
    </location>
</feature>
<sequence length="60" mass="6804">ALEEHINETIDYNGKGKRKAFEVVIELEDEVDIQGNAKLDDENDSEDEEYVANSDDDSDD</sequence>
<evidence type="ECO:0000313" key="2">
    <source>
        <dbReference type="EMBL" id="PNY03327.1"/>
    </source>
</evidence>
<organism evidence="2 3">
    <name type="scientific">Trifolium pratense</name>
    <name type="common">Red clover</name>
    <dbReference type="NCBI Taxonomy" id="57577"/>
    <lineage>
        <taxon>Eukaryota</taxon>
        <taxon>Viridiplantae</taxon>
        <taxon>Streptophyta</taxon>
        <taxon>Embryophyta</taxon>
        <taxon>Tracheophyta</taxon>
        <taxon>Spermatophyta</taxon>
        <taxon>Magnoliopsida</taxon>
        <taxon>eudicotyledons</taxon>
        <taxon>Gunneridae</taxon>
        <taxon>Pentapetalae</taxon>
        <taxon>rosids</taxon>
        <taxon>fabids</taxon>
        <taxon>Fabales</taxon>
        <taxon>Fabaceae</taxon>
        <taxon>Papilionoideae</taxon>
        <taxon>50 kb inversion clade</taxon>
        <taxon>NPAAA clade</taxon>
        <taxon>Hologalegina</taxon>
        <taxon>IRL clade</taxon>
        <taxon>Trifolieae</taxon>
        <taxon>Trifolium</taxon>
    </lineage>
</organism>
<dbReference type="AlphaFoldDB" id="A0A2K3NJX1"/>
<reference evidence="2 3" key="2">
    <citation type="journal article" date="2017" name="Front. Plant Sci.">
        <title>Gene Classification and Mining of Molecular Markers Useful in Red Clover (Trifolium pratense) Breeding.</title>
        <authorList>
            <person name="Istvanek J."/>
            <person name="Dluhosova J."/>
            <person name="Dluhos P."/>
            <person name="Patkova L."/>
            <person name="Nedelnik J."/>
            <person name="Repkova J."/>
        </authorList>
    </citation>
    <scope>NUCLEOTIDE SEQUENCE [LARGE SCALE GENOMIC DNA]</scope>
    <source>
        <strain evidence="3">cv. Tatra</strain>
        <tissue evidence="2">Young leaves</tissue>
    </source>
</reference>
<evidence type="ECO:0000256" key="1">
    <source>
        <dbReference type="SAM" id="MobiDB-lite"/>
    </source>
</evidence>
<comment type="caution">
    <text evidence="2">The sequence shown here is derived from an EMBL/GenBank/DDBJ whole genome shotgun (WGS) entry which is preliminary data.</text>
</comment>
<dbReference type="Proteomes" id="UP000236291">
    <property type="component" value="Unassembled WGS sequence"/>
</dbReference>
<accession>A0A2K3NJX1</accession>
<name>A0A2K3NJX1_TRIPR</name>
<proteinExistence type="predicted"/>
<evidence type="ECO:0000313" key="3">
    <source>
        <dbReference type="Proteomes" id="UP000236291"/>
    </source>
</evidence>
<protein>
    <submittedName>
        <fullName evidence="2">Uncharacterized protein</fullName>
    </submittedName>
</protein>